<evidence type="ECO:0000313" key="5">
    <source>
        <dbReference type="EMBL" id="CAB4194570.1"/>
    </source>
</evidence>
<dbReference type="InterPro" id="IPR027417">
    <property type="entry name" value="P-loop_NTPase"/>
</dbReference>
<reference evidence="5" key="1">
    <citation type="submission" date="2020-05" db="EMBL/GenBank/DDBJ databases">
        <authorList>
            <person name="Chiriac C."/>
            <person name="Salcher M."/>
            <person name="Ghai R."/>
            <person name="Kavagutti S V."/>
        </authorList>
    </citation>
    <scope>NUCLEOTIDE SEQUENCE</scope>
</reference>
<dbReference type="Gene3D" id="3.40.50.300">
    <property type="entry name" value="P-loop containing nucleotide triphosphate hydrolases"/>
    <property type="match status" value="1"/>
</dbReference>
<name>A0A6J5RAG0_9CAUD</name>
<evidence type="ECO:0000256" key="1">
    <source>
        <dbReference type="ARBA" id="ARBA00010378"/>
    </source>
</evidence>
<feature type="domain" description="AAA+ ATPase" evidence="4">
    <location>
        <begin position="34"/>
        <end position="169"/>
    </location>
</feature>
<comment type="similarity">
    <text evidence="1">Belongs to the CbxX/CfxQ family.</text>
</comment>
<dbReference type="InterPro" id="IPR050773">
    <property type="entry name" value="CbxX/CfxQ_RuBisCO_ESX"/>
</dbReference>
<dbReference type="InterPro" id="IPR000641">
    <property type="entry name" value="CbxX/CfxQ"/>
</dbReference>
<evidence type="ECO:0000256" key="3">
    <source>
        <dbReference type="ARBA" id="ARBA00022840"/>
    </source>
</evidence>
<dbReference type="InterPro" id="IPR003593">
    <property type="entry name" value="AAA+_ATPase"/>
</dbReference>
<dbReference type="GO" id="GO:0005524">
    <property type="term" value="F:ATP binding"/>
    <property type="evidence" value="ECO:0007669"/>
    <property type="project" value="UniProtKB-KW"/>
</dbReference>
<dbReference type="PANTHER" id="PTHR43392">
    <property type="entry name" value="AAA-TYPE ATPASE FAMILY PROTEIN / ANKYRIN REPEAT FAMILY PROTEIN"/>
    <property type="match status" value="1"/>
</dbReference>
<dbReference type="SUPFAM" id="SSF52540">
    <property type="entry name" value="P-loop containing nucleoside triphosphate hydrolases"/>
    <property type="match status" value="1"/>
</dbReference>
<dbReference type="FunFam" id="3.40.50.300:FF:000216">
    <property type="entry name" value="Type VII secretion ATPase EccA"/>
    <property type="match status" value="1"/>
</dbReference>
<evidence type="ECO:0000256" key="2">
    <source>
        <dbReference type="ARBA" id="ARBA00022741"/>
    </source>
</evidence>
<evidence type="ECO:0000259" key="4">
    <source>
        <dbReference type="SMART" id="SM00382"/>
    </source>
</evidence>
<dbReference type="EMBL" id="LR797213">
    <property type="protein sequence ID" value="CAB4194570.1"/>
    <property type="molecule type" value="Genomic_DNA"/>
</dbReference>
<dbReference type="SMART" id="SM00382">
    <property type="entry name" value="AAA"/>
    <property type="match status" value="1"/>
</dbReference>
<organism evidence="5">
    <name type="scientific">uncultured Caudovirales phage</name>
    <dbReference type="NCBI Taxonomy" id="2100421"/>
    <lineage>
        <taxon>Viruses</taxon>
        <taxon>Duplodnaviria</taxon>
        <taxon>Heunggongvirae</taxon>
        <taxon>Uroviricota</taxon>
        <taxon>Caudoviricetes</taxon>
        <taxon>Peduoviridae</taxon>
        <taxon>Maltschvirus</taxon>
        <taxon>Maltschvirus maltsch</taxon>
    </lineage>
</organism>
<dbReference type="CDD" id="cd00009">
    <property type="entry name" value="AAA"/>
    <property type="match status" value="1"/>
</dbReference>
<dbReference type="Pfam" id="PF00004">
    <property type="entry name" value="AAA"/>
    <property type="match status" value="1"/>
</dbReference>
<dbReference type="PRINTS" id="PR00819">
    <property type="entry name" value="CBXCFQXSUPER"/>
</dbReference>
<keyword evidence="3" id="KW-0067">ATP-binding</keyword>
<dbReference type="InterPro" id="IPR003959">
    <property type="entry name" value="ATPase_AAA_core"/>
</dbReference>
<accession>A0A6J5RAG0</accession>
<dbReference type="GO" id="GO:0016887">
    <property type="term" value="F:ATP hydrolysis activity"/>
    <property type="evidence" value="ECO:0007669"/>
    <property type="project" value="InterPro"/>
</dbReference>
<gene>
    <name evidence="5" type="ORF">UFOVP1264_25</name>
</gene>
<keyword evidence="2" id="KW-0547">Nucleotide-binding</keyword>
<protein>
    <submittedName>
        <fullName evidence="5">CbbX</fullName>
    </submittedName>
</protein>
<dbReference type="PANTHER" id="PTHR43392:SF2">
    <property type="entry name" value="AAA-TYPE ATPASE FAMILY PROTEIN _ ANKYRIN REPEAT FAMILY PROTEIN"/>
    <property type="match status" value="1"/>
</dbReference>
<sequence length="267" mass="29381">MIGMDEVASEIDSLIKLQVYNQQRKAEGLTPQTTTNHLVLSGNPGTGKSTVAEEIAKLYNGLGILPTDKVAKTDAGQLIGQYVNQIEQNVTAEFKKAKGGVMFVDEAYQLADSQEGRRAATQLMKLMEENKDDTVLIVAGYPGEMDRFLKINPGFPSRFARTINFPDYTPKENAQILTKYMNDEQDYATKDAAKLMMGGVKVLTTRGQNAREMRKFHDKLKFARASRLAGQPANKRALQEFNGDDVKIALSSMGVVPAGSGKLVKQK</sequence>
<proteinExistence type="inferred from homology"/>
<dbReference type="Gene3D" id="1.10.8.60">
    <property type="match status" value="1"/>
</dbReference>